<comment type="caution">
    <text evidence="6">The sequence shown here is derived from an EMBL/GenBank/DDBJ whole genome shotgun (WGS) entry which is preliminary data.</text>
</comment>
<feature type="compositionally biased region" description="Basic and acidic residues" evidence="2">
    <location>
        <begin position="520"/>
        <end position="536"/>
    </location>
</feature>
<dbReference type="InterPro" id="IPR001810">
    <property type="entry name" value="F-box_dom"/>
</dbReference>
<feature type="domain" description="F-box" evidence="5">
    <location>
        <begin position="568"/>
        <end position="630"/>
    </location>
</feature>
<dbReference type="InterPro" id="IPR032675">
    <property type="entry name" value="LRR_dom_sf"/>
</dbReference>
<evidence type="ECO:0008006" key="8">
    <source>
        <dbReference type="Google" id="ProtNLM"/>
    </source>
</evidence>
<evidence type="ECO:0000256" key="1">
    <source>
        <dbReference type="PROSITE-ProRule" id="PRU00723"/>
    </source>
</evidence>
<keyword evidence="1" id="KW-0863">Zinc-finger</keyword>
<feature type="region of interest" description="Disordered" evidence="2">
    <location>
        <begin position="253"/>
        <end position="290"/>
    </location>
</feature>
<dbReference type="PANTHER" id="PTHR13382">
    <property type="entry name" value="MITOCHONDRIAL ATP SYNTHASE COUPLING FACTOR B"/>
    <property type="match status" value="1"/>
</dbReference>
<feature type="domain" description="CCHC-type" evidence="4">
    <location>
        <begin position="391"/>
        <end position="404"/>
    </location>
</feature>
<proteinExistence type="predicted"/>
<reference evidence="6 7" key="1">
    <citation type="submission" date="2019-10" db="EMBL/GenBank/DDBJ databases">
        <authorList>
            <person name="Palmer J.M."/>
        </authorList>
    </citation>
    <scope>NUCLEOTIDE SEQUENCE [LARGE SCALE GENOMIC DNA]</scope>
    <source>
        <strain evidence="6 7">TWF694</strain>
    </source>
</reference>
<evidence type="ECO:0000313" key="6">
    <source>
        <dbReference type="EMBL" id="KAK6539852.1"/>
    </source>
</evidence>
<evidence type="ECO:0000259" key="5">
    <source>
        <dbReference type="PROSITE" id="PS50181"/>
    </source>
</evidence>
<feature type="compositionally biased region" description="Basic and acidic residues" evidence="2">
    <location>
        <begin position="273"/>
        <end position="286"/>
    </location>
</feature>
<evidence type="ECO:0000259" key="3">
    <source>
        <dbReference type="PROSITE" id="PS50103"/>
    </source>
</evidence>
<organism evidence="6 7">
    <name type="scientific">Orbilia ellipsospora</name>
    <dbReference type="NCBI Taxonomy" id="2528407"/>
    <lineage>
        <taxon>Eukaryota</taxon>
        <taxon>Fungi</taxon>
        <taxon>Dikarya</taxon>
        <taxon>Ascomycota</taxon>
        <taxon>Pezizomycotina</taxon>
        <taxon>Orbiliomycetes</taxon>
        <taxon>Orbiliales</taxon>
        <taxon>Orbiliaceae</taxon>
        <taxon>Orbilia</taxon>
    </lineage>
</organism>
<feature type="compositionally biased region" description="Polar residues" evidence="2">
    <location>
        <begin position="462"/>
        <end position="472"/>
    </location>
</feature>
<protein>
    <recommendedName>
        <fullName evidence="8">C3H1-type domain-containing protein</fullName>
    </recommendedName>
</protein>
<sequence length="964" mass="108711">MKGSYQTSYKRERWGEEPPSSRFPQATGQFKHSEGRDDSLRSDGRKGPTKPLQKQTKSQIACRNFVGGFCKKDNCPYKHPIEYSPLYVKLEARRAETKKTPLGGMLRKVELNRKSQEEHLELQRFNFPDFPGSGIGNDLQINRDPKIFEKHFKSNCKGPRRLNGPPPMGDLKEARKVLTEKRRKHKHFDVQAYKEFMKYPQIYTWCHLCRGRTPNCGACALREMMGRPAPIPSAEELIIENADFFRDLLGMPAKKQKPEPVKARNSSKAPQEAPKKYREPLPRPEWDTEVLPDTTKYDSWSNYEPVDPSTWDIFITPRPPVKPKRSEMSIIAPVRPTDKSKKPPVPVKPASPTVVSLEPSGPSSQGSFILGQRPGPPKLDRPAARRSGPQCFRCWEDGHNYRDCWIKKISVRTQEENRVAKGVPLSPLWMDILDRNGLKPLDSKVPSAVQQPRHISKPSMKADSSISPQDSVDTVGADAKNPVSPHADEDLLVFSQDELVSPVETSSRKIEVAETQYESSKNETHDPLVKGKKSEDPGVDTLFRPENARYHPISDVSSNVTRKLSTPRSAISRLPNELLVEIFKFLLDEEIKRATQISEDQKIYNEETAVRRKNLHFDALRKVNNLWRSLCQAEVYRTVPITSTQSLAKFTRSIANSPELAALVLELKIEIHSPLSDGWTSTSDISTSEDDKIFAFGLARCLSVILSSCPKLINLVARFGGAFQALILLNKTCNNLQRLYLEDNLPRKLDIKGLWKATRHFPNLKLLQLEASPQPHIESKNTILIASDLDHIPSNLTSLGLKSFPFVSDTFLSSILPCLPSLKKLHVEQCPGITTQGLARALQRVKPSTIQSLTFKTHQSLIGESKTENDTADGLHLCEVLPAKFSQSLLYLSLSGNCVCESLINTNNWENLEYMDVQSINFKGCTPLTTEDSFRRAVMDANMPKLAQDPFIHFGFPQSNVMDV</sequence>
<dbReference type="Proteomes" id="UP001365542">
    <property type="component" value="Unassembled WGS sequence"/>
</dbReference>
<dbReference type="SUPFAM" id="SSF52047">
    <property type="entry name" value="RNI-like"/>
    <property type="match status" value="1"/>
</dbReference>
<feature type="region of interest" description="Disordered" evidence="2">
    <location>
        <begin position="1"/>
        <end position="57"/>
    </location>
</feature>
<dbReference type="GO" id="GO:0003676">
    <property type="term" value="F:nucleic acid binding"/>
    <property type="evidence" value="ECO:0007669"/>
    <property type="project" value="InterPro"/>
</dbReference>
<feature type="region of interest" description="Disordered" evidence="2">
    <location>
        <begin position="333"/>
        <end position="387"/>
    </location>
</feature>
<dbReference type="PROSITE" id="PS50181">
    <property type="entry name" value="FBOX"/>
    <property type="match status" value="1"/>
</dbReference>
<dbReference type="InterPro" id="IPR050648">
    <property type="entry name" value="F-box_LRR-repeat"/>
</dbReference>
<dbReference type="Gene3D" id="3.80.10.10">
    <property type="entry name" value="Ribonuclease Inhibitor"/>
    <property type="match status" value="1"/>
</dbReference>
<dbReference type="EMBL" id="JAVHJO010000005">
    <property type="protein sequence ID" value="KAK6539852.1"/>
    <property type="molecule type" value="Genomic_DNA"/>
</dbReference>
<dbReference type="PROSITE" id="PS50103">
    <property type="entry name" value="ZF_C3H1"/>
    <property type="match status" value="1"/>
</dbReference>
<dbReference type="InterPro" id="IPR000571">
    <property type="entry name" value="Znf_CCCH"/>
</dbReference>
<feature type="region of interest" description="Disordered" evidence="2">
    <location>
        <begin position="513"/>
        <end position="538"/>
    </location>
</feature>
<evidence type="ECO:0000259" key="4">
    <source>
        <dbReference type="PROSITE" id="PS50158"/>
    </source>
</evidence>
<name>A0AAV9XCT2_9PEZI</name>
<dbReference type="InterPro" id="IPR001878">
    <property type="entry name" value="Znf_CCHC"/>
</dbReference>
<evidence type="ECO:0000256" key="2">
    <source>
        <dbReference type="SAM" id="MobiDB-lite"/>
    </source>
</evidence>
<keyword evidence="1" id="KW-0479">Metal-binding</keyword>
<dbReference type="PROSITE" id="PS50158">
    <property type="entry name" value="ZF_CCHC"/>
    <property type="match status" value="1"/>
</dbReference>
<keyword evidence="7" id="KW-1185">Reference proteome</keyword>
<gene>
    <name evidence="6" type="ORF">TWF694_008695</name>
</gene>
<accession>A0AAV9XCT2</accession>
<dbReference type="GO" id="GO:0005737">
    <property type="term" value="C:cytoplasm"/>
    <property type="evidence" value="ECO:0007669"/>
    <property type="project" value="TreeGrafter"/>
</dbReference>
<feature type="domain" description="C3H1-type" evidence="3">
    <location>
        <begin position="56"/>
        <end position="82"/>
    </location>
</feature>
<evidence type="ECO:0000313" key="7">
    <source>
        <dbReference type="Proteomes" id="UP001365542"/>
    </source>
</evidence>
<dbReference type="GO" id="GO:0008270">
    <property type="term" value="F:zinc ion binding"/>
    <property type="evidence" value="ECO:0007669"/>
    <property type="project" value="UniProtKB-KW"/>
</dbReference>
<keyword evidence="1" id="KW-0862">Zinc</keyword>
<feature type="compositionally biased region" description="Basic and acidic residues" evidence="2">
    <location>
        <begin position="31"/>
        <end position="46"/>
    </location>
</feature>
<feature type="region of interest" description="Disordered" evidence="2">
    <location>
        <begin position="443"/>
        <end position="487"/>
    </location>
</feature>
<feature type="zinc finger region" description="C3H1-type" evidence="1">
    <location>
        <begin position="56"/>
        <end position="82"/>
    </location>
</feature>
<dbReference type="AlphaFoldDB" id="A0AAV9XCT2"/>